<gene>
    <name evidence="3" type="ORF">BN1221_03855c</name>
</gene>
<dbReference type="RefSeq" id="WP_048638645.1">
    <property type="nucleotide sequence ID" value="NZ_CGIG01000001.1"/>
</dbReference>
<evidence type="ECO:0000313" key="4">
    <source>
        <dbReference type="Proteomes" id="UP000044377"/>
    </source>
</evidence>
<evidence type="ECO:0000256" key="1">
    <source>
        <dbReference type="SAM" id="MobiDB-lite"/>
    </source>
</evidence>
<dbReference type="PANTHER" id="PTHR47099">
    <property type="entry name" value="METHYLCOBAMIDE:COM METHYLTRANSFERASE MTBA"/>
    <property type="match status" value="1"/>
</dbReference>
<dbReference type="InterPro" id="IPR000257">
    <property type="entry name" value="Uroporphyrinogen_deCOase"/>
</dbReference>
<evidence type="ECO:0000313" key="3">
    <source>
        <dbReference type="EMBL" id="CPR19608.1"/>
    </source>
</evidence>
<dbReference type="GO" id="GO:0006779">
    <property type="term" value="P:porphyrin-containing compound biosynthetic process"/>
    <property type="evidence" value="ECO:0007669"/>
    <property type="project" value="InterPro"/>
</dbReference>
<keyword evidence="4" id="KW-1185">Reference proteome</keyword>
<dbReference type="InterPro" id="IPR052024">
    <property type="entry name" value="Methanogen_methyltrans"/>
</dbReference>
<organism evidence="3 4">
    <name type="scientific">Brenneria goodwinii</name>
    <dbReference type="NCBI Taxonomy" id="1109412"/>
    <lineage>
        <taxon>Bacteria</taxon>
        <taxon>Pseudomonadati</taxon>
        <taxon>Pseudomonadota</taxon>
        <taxon>Gammaproteobacteria</taxon>
        <taxon>Enterobacterales</taxon>
        <taxon>Pectobacteriaceae</taxon>
        <taxon>Brenneria</taxon>
    </lineage>
</organism>
<accession>A0A0G4K066</accession>
<dbReference type="AlphaFoldDB" id="A0A0G4K066"/>
<reference evidence="4" key="1">
    <citation type="submission" date="2015-01" db="EMBL/GenBank/DDBJ databases">
        <authorList>
            <person name="Paterson Steve"/>
        </authorList>
    </citation>
    <scope>NUCLEOTIDE SEQUENCE [LARGE SCALE GENOMIC DNA]</scope>
    <source>
        <strain evidence="4">OBR1</strain>
    </source>
</reference>
<proteinExistence type="predicted"/>
<feature type="region of interest" description="Disordered" evidence="1">
    <location>
        <begin position="342"/>
        <end position="363"/>
    </location>
</feature>
<dbReference type="Pfam" id="PF01208">
    <property type="entry name" value="URO-D"/>
    <property type="match status" value="1"/>
</dbReference>
<dbReference type="Gene3D" id="3.20.20.210">
    <property type="match status" value="1"/>
</dbReference>
<dbReference type="SUPFAM" id="SSF51726">
    <property type="entry name" value="UROD/MetE-like"/>
    <property type="match status" value="1"/>
</dbReference>
<dbReference type="EMBL" id="CGIG01000001">
    <property type="protein sequence ID" value="CPR19608.1"/>
    <property type="molecule type" value="Genomic_DNA"/>
</dbReference>
<dbReference type="PANTHER" id="PTHR47099:SF1">
    <property type="entry name" value="METHYLCOBAMIDE:COM METHYLTRANSFERASE MTBA"/>
    <property type="match status" value="1"/>
</dbReference>
<sequence length="363" mass="40669">MTATSRIKALLAGERLARPAISGWLHLPHVDRDPASFIQETIRLTDENRWDFIKVMSNGHYMAEAYGADIVFSRDPAQWSGVFRRYPIASADDLATLPVLEADNPVLTREIEIIRGLARHYQGGVPLLATLFTPLTWIQEMTRSTQPGPTLAFIRNHPSALRHGLDALLQTNLNFLDALLQAGIDGIFLATQYARGDLLSAAEYQTFCRPYDEALLSHIKGKTWFNILHIHGESHLLFEPCLDYDVQAFNWENNPQSVTPSQRTSIAHVRAMTDKILIAGIDQNRDFHYASGQRVAVKARLRQRLRQIEEESGERGFIFAPGCALPLDVDGRLFTLLAEISQEQADNSSSPKPPAKADPRILP</sequence>
<evidence type="ECO:0000259" key="2">
    <source>
        <dbReference type="Pfam" id="PF01208"/>
    </source>
</evidence>
<dbReference type="OrthoDB" id="7375127at2"/>
<dbReference type="Proteomes" id="UP000044377">
    <property type="component" value="Unassembled WGS sequence"/>
</dbReference>
<dbReference type="InterPro" id="IPR038071">
    <property type="entry name" value="UROD/MetE-like_sf"/>
</dbReference>
<dbReference type="STRING" id="1109412.BN1221_03855c"/>
<dbReference type="GO" id="GO:0004853">
    <property type="term" value="F:uroporphyrinogen decarboxylase activity"/>
    <property type="evidence" value="ECO:0007669"/>
    <property type="project" value="InterPro"/>
</dbReference>
<name>A0A0G4K066_9GAMM</name>
<feature type="domain" description="Uroporphyrinogen decarboxylase (URO-D)" evidence="2">
    <location>
        <begin position="27"/>
        <end position="330"/>
    </location>
</feature>
<protein>
    <submittedName>
        <fullName evidence="3">Uroporphyrinogen decarboxylase (URO-D)</fullName>
    </submittedName>
</protein>